<dbReference type="RefSeq" id="WP_345706827.1">
    <property type="nucleotide sequence ID" value="NZ_BAABKV010000001.1"/>
</dbReference>
<name>A0ABW2G378_9ACTN</name>
<gene>
    <name evidence="1" type="ORF">ACFQMG_26610</name>
</gene>
<protein>
    <submittedName>
        <fullName evidence="1">Uncharacterized protein</fullName>
    </submittedName>
</protein>
<sequence length="113" mass="13264">MNGELYDMAWTAWDIPGWHDDPDLRNFYKHSLHPEMIADIALCRPAAVDGSDHARRLRESLEYLLAERPADVGSWWSLTRFTFLTEENLYGYLRELHSYFYGDRADPPPAPEY</sequence>
<dbReference type="Proteomes" id="UP001596435">
    <property type="component" value="Unassembled WGS sequence"/>
</dbReference>
<dbReference type="EMBL" id="JBHTAJ010000060">
    <property type="protein sequence ID" value="MFC7183127.1"/>
    <property type="molecule type" value="Genomic_DNA"/>
</dbReference>
<reference evidence="2" key="1">
    <citation type="journal article" date="2019" name="Int. J. Syst. Evol. Microbiol.">
        <title>The Global Catalogue of Microorganisms (GCM) 10K type strain sequencing project: providing services to taxonomists for standard genome sequencing and annotation.</title>
        <authorList>
            <consortium name="The Broad Institute Genomics Platform"/>
            <consortium name="The Broad Institute Genome Sequencing Center for Infectious Disease"/>
            <person name="Wu L."/>
            <person name="Ma J."/>
        </authorList>
    </citation>
    <scope>NUCLEOTIDE SEQUENCE [LARGE SCALE GENOMIC DNA]</scope>
    <source>
        <strain evidence="2">CGMCC 1.12859</strain>
    </source>
</reference>
<keyword evidence="2" id="KW-1185">Reference proteome</keyword>
<proteinExistence type="predicted"/>
<evidence type="ECO:0000313" key="1">
    <source>
        <dbReference type="EMBL" id="MFC7183127.1"/>
    </source>
</evidence>
<evidence type="ECO:0000313" key="2">
    <source>
        <dbReference type="Proteomes" id="UP001596435"/>
    </source>
</evidence>
<comment type="caution">
    <text evidence="1">The sequence shown here is derived from an EMBL/GenBank/DDBJ whole genome shotgun (WGS) entry which is preliminary data.</text>
</comment>
<organism evidence="1 2">
    <name type="scientific">Kitasatospora paranensis</name>
    <dbReference type="NCBI Taxonomy" id="258053"/>
    <lineage>
        <taxon>Bacteria</taxon>
        <taxon>Bacillati</taxon>
        <taxon>Actinomycetota</taxon>
        <taxon>Actinomycetes</taxon>
        <taxon>Kitasatosporales</taxon>
        <taxon>Streptomycetaceae</taxon>
        <taxon>Kitasatospora</taxon>
    </lineage>
</organism>
<accession>A0ABW2G378</accession>